<evidence type="ECO:0000313" key="1">
    <source>
        <dbReference type="EMBL" id="GAA4762734.1"/>
    </source>
</evidence>
<dbReference type="EMBL" id="BAABIP010000007">
    <property type="protein sequence ID" value="GAA4762734.1"/>
    <property type="molecule type" value="Genomic_DNA"/>
</dbReference>
<keyword evidence="2" id="KW-1185">Reference proteome</keyword>
<reference evidence="2" key="1">
    <citation type="journal article" date="2019" name="Int. J. Syst. Evol. Microbiol.">
        <title>The Global Catalogue of Microorganisms (GCM) 10K type strain sequencing project: providing services to taxonomists for standard genome sequencing and annotation.</title>
        <authorList>
            <consortium name="The Broad Institute Genomics Platform"/>
            <consortium name="The Broad Institute Genome Sequencing Center for Infectious Disease"/>
            <person name="Wu L."/>
            <person name="Ma J."/>
        </authorList>
    </citation>
    <scope>NUCLEOTIDE SEQUENCE [LARGE SCALE GENOMIC DNA]</scope>
    <source>
        <strain evidence="2">JCM 18198</strain>
    </source>
</reference>
<dbReference type="RefSeq" id="WP_264543828.1">
    <property type="nucleotide sequence ID" value="NZ_BAABIP010000007.1"/>
</dbReference>
<comment type="caution">
    <text evidence="1">The sequence shown here is derived from an EMBL/GenBank/DDBJ whole genome shotgun (WGS) entry which is preliminary data.</text>
</comment>
<name>A0ABP8ZQJ4_9FLAO</name>
<evidence type="ECO:0000313" key="2">
    <source>
        <dbReference type="Proteomes" id="UP001500141"/>
    </source>
</evidence>
<evidence type="ECO:0008006" key="3">
    <source>
        <dbReference type="Google" id="ProtNLM"/>
    </source>
</evidence>
<sequence length="267" mass="31220">MNNIKKIIAITFALSLLQCTGQTEKGVQYPKEKIMTQDRFDINRFKDYPDAIVFGEEKKLTPTEDTLSDGTVIIYSWGNGLDNKKYYSKLIKTPVPSITEVYKEYYNNGILKEETERFIGSSMNSDQIKFGISKFYDETGRLIKIIHESVRYEQITVKPLQLFDILKKTPLFVSLTDEEKAHFKYIFGLTEDKSEVTPQIVHKALKEEFILNPKDRENAVRVFLTLSKDTRKWYVTKDIYPFGLIEFEVDTKSGNVSNREYKKEWRP</sequence>
<proteinExistence type="predicted"/>
<organism evidence="1 2">
    <name type="scientific">Flavobacterium hankyongi</name>
    <dbReference type="NCBI Taxonomy" id="1176532"/>
    <lineage>
        <taxon>Bacteria</taxon>
        <taxon>Pseudomonadati</taxon>
        <taxon>Bacteroidota</taxon>
        <taxon>Flavobacteriia</taxon>
        <taxon>Flavobacteriales</taxon>
        <taxon>Flavobacteriaceae</taxon>
        <taxon>Flavobacterium</taxon>
    </lineage>
</organism>
<protein>
    <recommendedName>
        <fullName evidence="3">Lipoprotein</fullName>
    </recommendedName>
</protein>
<gene>
    <name evidence="1" type="ORF">GCM10023230_10110</name>
</gene>
<dbReference type="Proteomes" id="UP001500141">
    <property type="component" value="Unassembled WGS sequence"/>
</dbReference>
<accession>A0ABP8ZQJ4</accession>